<protein>
    <submittedName>
        <fullName evidence="2">Uncharacterized protein</fullName>
    </submittedName>
</protein>
<dbReference type="EMBL" id="ML977005">
    <property type="protein sequence ID" value="KAF1953135.1"/>
    <property type="molecule type" value="Genomic_DNA"/>
</dbReference>
<dbReference type="OrthoDB" id="3672634at2759"/>
<proteinExistence type="predicted"/>
<feature type="compositionally biased region" description="Pro residues" evidence="1">
    <location>
        <begin position="730"/>
        <end position="739"/>
    </location>
</feature>
<name>A0A6A5TKA0_9PLEO</name>
<evidence type="ECO:0000313" key="3">
    <source>
        <dbReference type="Proteomes" id="UP000800035"/>
    </source>
</evidence>
<sequence>MGGMGPMGRMQAQGFNPMQQQGSNQMPGWRAQQQFGVPSQNQAAGGSQQQQFGGPTQNPFSGGSQQPFGSQGPRGSRLSGRSGRSGLSGGPLGTGTGTGWGSNPATQKPWDSSERKKLNHVNPPPLCFNSRADFVKWAKTEYEADILLETTYHAIVQQGYNFGGWQKAPSRQTRPTHSLYLIGPGQNHALYGTGKHLWGARPDINAKYCPQIGTGVQGEAEERESEANNWANFRYCQIHGFNPIYMGGLDTKLLKLWGRGLPVGLAPPGSSPGYQQAALQMALKYLTPEGKEKARRNAANAALNQAGGPGSGSGGRQSGQGGRPLGNTPGLKDMKRSYVVFFLREHHISTKSHHILAPRILIKPRKSAGIPGEVMKFFKKRSKKAPKYAKPPPRPFATHSEFVNWARIESETGDPAAVSRYQQILAQNLEFGGWIKVPPGGKEYSLILQEPGKGMYGTGEWRFGHDAESLWQFDEMMGKDRERERRMKRGRRNPREAAFMGRYGGGGGMHPGMFRPGWPGPQMGAGGGWPSFRGMGGMNNGFGGPQQFGFDQEDEQKPQGFRGFGQESPDDSSSGGEPNRFAPDPNKPEVTHLGGPHTEVNGMQTDDPRFFHPDFGNAGPPNSRPVSPNRNSSNSSTPSLRGGGRDSDNRDRKRAGGGGGGNNNWSKKGNPLKGWGKDNWAKPRNEGRDPRNVPAATVYEDDEPAKPPPEEKKEHKRSPKPQRRRSSPRPRTPPPPQQPLNPSNPSKAPTLTLELRAAHPHGDIRFPPPNQPYPNPLKILTTNGRRIIYRLLYQNPAPSLDDMREGIAEECEQARKSMSDEINAKIRVIQAKDTGTLELVSEGPRGKIWKVDHDALEVAGCLLEMETATLAGGIRERFELFGYGMKEFHDDVLLISWPVE</sequence>
<evidence type="ECO:0000313" key="2">
    <source>
        <dbReference type="EMBL" id="KAF1953135.1"/>
    </source>
</evidence>
<organism evidence="2 3">
    <name type="scientific">Byssothecium circinans</name>
    <dbReference type="NCBI Taxonomy" id="147558"/>
    <lineage>
        <taxon>Eukaryota</taxon>
        <taxon>Fungi</taxon>
        <taxon>Dikarya</taxon>
        <taxon>Ascomycota</taxon>
        <taxon>Pezizomycotina</taxon>
        <taxon>Dothideomycetes</taxon>
        <taxon>Pleosporomycetidae</taxon>
        <taxon>Pleosporales</taxon>
        <taxon>Massarineae</taxon>
        <taxon>Massarinaceae</taxon>
        <taxon>Byssothecium</taxon>
    </lineage>
</organism>
<accession>A0A6A5TKA0</accession>
<feature type="compositionally biased region" description="Basic and acidic residues" evidence="1">
    <location>
        <begin position="675"/>
        <end position="691"/>
    </location>
</feature>
<keyword evidence="3" id="KW-1185">Reference proteome</keyword>
<dbReference type="AlphaFoldDB" id="A0A6A5TKA0"/>
<gene>
    <name evidence="2" type="ORF">CC80DRAFT_551525</name>
</gene>
<dbReference type="Proteomes" id="UP000800035">
    <property type="component" value="Unassembled WGS sequence"/>
</dbReference>
<evidence type="ECO:0000256" key="1">
    <source>
        <dbReference type="SAM" id="MobiDB-lite"/>
    </source>
</evidence>
<feature type="compositionally biased region" description="Gly residues" evidence="1">
    <location>
        <begin position="307"/>
        <end position="324"/>
    </location>
</feature>
<feature type="compositionally biased region" description="Polar residues" evidence="1">
    <location>
        <begin position="13"/>
        <end position="38"/>
    </location>
</feature>
<feature type="compositionally biased region" description="Low complexity" evidence="1">
    <location>
        <begin position="620"/>
        <end position="639"/>
    </location>
</feature>
<feature type="compositionally biased region" description="Basic residues" evidence="1">
    <location>
        <begin position="714"/>
        <end position="728"/>
    </location>
</feature>
<feature type="region of interest" description="Disordered" evidence="1">
    <location>
        <begin position="303"/>
        <end position="330"/>
    </location>
</feature>
<reference evidence="2" key="1">
    <citation type="journal article" date="2020" name="Stud. Mycol.">
        <title>101 Dothideomycetes genomes: a test case for predicting lifestyles and emergence of pathogens.</title>
        <authorList>
            <person name="Haridas S."/>
            <person name="Albert R."/>
            <person name="Binder M."/>
            <person name="Bloem J."/>
            <person name="Labutti K."/>
            <person name="Salamov A."/>
            <person name="Andreopoulos B."/>
            <person name="Baker S."/>
            <person name="Barry K."/>
            <person name="Bills G."/>
            <person name="Bluhm B."/>
            <person name="Cannon C."/>
            <person name="Castanera R."/>
            <person name="Culley D."/>
            <person name="Daum C."/>
            <person name="Ezra D."/>
            <person name="Gonzalez J."/>
            <person name="Henrissat B."/>
            <person name="Kuo A."/>
            <person name="Liang C."/>
            <person name="Lipzen A."/>
            <person name="Lutzoni F."/>
            <person name="Magnuson J."/>
            <person name="Mondo S."/>
            <person name="Nolan M."/>
            <person name="Ohm R."/>
            <person name="Pangilinan J."/>
            <person name="Park H.-J."/>
            <person name="Ramirez L."/>
            <person name="Alfaro M."/>
            <person name="Sun H."/>
            <person name="Tritt A."/>
            <person name="Yoshinaga Y."/>
            <person name="Zwiers L.-H."/>
            <person name="Turgeon B."/>
            <person name="Goodwin S."/>
            <person name="Spatafora J."/>
            <person name="Crous P."/>
            <person name="Grigoriev I."/>
        </authorList>
    </citation>
    <scope>NUCLEOTIDE SEQUENCE</scope>
    <source>
        <strain evidence="2">CBS 675.92</strain>
    </source>
</reference>
<feature type="compositionally biased region" description="Basic and acidic residues" evidence="1">
    <location>
        <begin position="704"/>
        <end position="713"/>
    </location>
</feature>
<feature type="compositionally biased region" description="Low complexity" evidence="1">
    <location>
        <begin position="39"/>
        <end position="85"/>
    </location>
</feature>
<feature type="region of interest" description="Disordered" evidence="1">
    <location>
        <begin position="481"/>
        <end position="504"/>
    </location>
</feature>
<feature type="compositionally biased region" description="Gly residues" evidence="1">
    <location>
        <begin position="523"/>
        <end position="546"/>
    </location>
</feature>
<feature type="compositionally biased region" description="Gly residues" evidence="1">
    <location>
        <begin position="86"/>
        <end position="100"/>
    </location>
</feature>
<feature type="region of interest" description="Disordered" evidence="1">
    <location>
        <begin position="517"/>
        <end position="748"/>
    </location>
</feature>
<feature type="region of interest" description="Disordered" evidence="1">
    <location>
        <begin position="1"/>
        <end position="121"/>
    </location>
</feature>